<gene>
    <name evidence="2" type="ORF">INT45_006919</name>
</gene>
<keyword evidence="3" id="KW-1185">Reference proteome</keyword>
<sequence>MFQFIQLSQPYRKILPEDHTLFLTYLNSGDKTPSSISIKYQDKRESSLDRRSKQHANWSHKANTFEKYYYKPIAQQSSSTQITNSILLLTKNHTTLTDGAGSMEIVVGTTNNCFR</sequence>
<organism evidence="2 3">
    <name type="scientific">Circinella minor</name>
    <dbReference type="NCBI Taxonomy" id="1195481"/>
    <lineage>
        <taxon>Eukaryota</taxon>
        <taxon>Fungi</taxon>
        <taxon>Fungi incertae sedis</taxon>
        <taxon>Mucoromycota</taxon>
        <taxon>Mucoromycotina</taxon>
        <taxon>Mucoromycetes</taxon>
        <taxon>Mucorales</taxon>
        <taxon>Lichtheimiaceae</taxon>
        <taxon>Circinella</taxon>
    </lineage>
</organism>
<feature type="compositionally biased region" description="Basic and acidic residues" evidence="1">
    <location>
        <begin position="40"/>
        <end position="51"/>
    </location>
</feature>
<dbReference type="Proteomes" id="UP000646827">
    <property type="component" value="Unassembled WGS sequence"/>
</dbReference>
<proteinExistence type="predicted"/>
<protein>
    <submittedName>
        <fullName evidence="2">Uncharacterized protein</fullName>
    </submittedName>
</protein>
<dbReference type="EMBL" id="JAEPRB010000084">
    <property type="protein sequence ID" value="KAG2222397.1"/>
    <property type="molecule type" value="Genomic_DNA"/>
</dbReference>
<dbReference type="AlphaFoldDB" id="A0A8H7VKM2"/>
<evidence type="ECO:0000313" key="3">
    <source>
        <dbReference type="Proteomes" id="UP000646827"/>
    </source>
</evidence>
<accession>A0A8H7VKM2</accession>
<name>A0A8H7VKM2_9FUNG</name>
<dbReference type="OrthoDB" id="2257766at2759"/>
<evidence type="ECO:0000256" key="1">
    <source>
        <dbReference type="SAM" id="MobiDB-lite"/>
    </source>
</evidence>
<evidence type="ECO:0000313" key="2">
    <source>
        <dbReference type="EMBL" id="KAG2222397.1"/>
    </source>
</evidence>
<comment type="caution">
    <text evidence="2">The sequence shown here is derived from an EMBL/GenBank/DDBJ whole genome shotgun (WGS) entry which is preliminary data.</text>
</comment>
<feature type="region of interest" description="Disordered" evidence="1">
    <location>
        <begin position="34"/>
        <end position="55"/>
    </location>
</feature>
<reference evidence="2 3" key="1">
    <citation type="submission" date="2020-12" db="EMBL/GenBank/DDBJ databases">
        <title>Metabolic potential, ecology and presence of endohyphal bacteria is reflected in genomic diversity of Mucoromycotina.</title>
        <authorList>
            <person name="Muszewska A."/>
            <person name="Okrasinska A."/>
            <person name="Steczkiewicz K."/>
            <person name="Drgas O."/>
            <person name="Orlowska M."/>
            <person name="Perlinska-Lenart U."/>
            <person name="Aleksandrzak-Piekarczyk T."/>
            <person name="Szatraj K."/>
            <person name="Zielenkiewicz U."/>
            <person name="Pilsyk S."/>
            <person name="Malc E."/>
            <person name="Mieczkowski P."/>
            <person name="Kruszewska J.S."/>
            <person name="Biernat P."/>
            <person name="Pawlowska J."/>
        </authorList>
    </citation>
    <scope>NUCLEOTIDE SEQUENCE [LARGE SCALE GENOMIC DNA]</scope>
    <source>
        <strain evidence="2 3">CBS 142.35</strain>
    </source>
</reference>